<dbReference type="CDD" id="cd09823">
    <property type="entry name" value="peroxinectin_like"/>
    <property type="match status" value="2"/>
</dbReference>
<dbReference type="EMBL" id="MTYJ01000003">
    <property type="protein sequence ID" value="OQV25326.1"/>
    <property type="molecule type" value="Genomic_DNA"/>
</dbReference>
<dbReference type="InterPro" id="IPR019791">
    <property type="entry name" value="Haem_peroxidase_animal"/>
</dbReference>
<dbReference type="GO" id="GO:0020037">
    <property type="term" value="F:heme binding"/>
    <property type="evidence" value="ECO:0007669"/>
    <property type="project" value="InterPro"/>
</dbReference>
<keyword evidence="8" id="KW-1185">Reference proteome</keyword>
<name>A0A1W0XCW4_HYPEX</name>
<dbReference type="PANTHER" id="PTHR11475:SF134">
    <property type="entry name" value="LD42267P"/>
    <property type="match status" value="1"/>
</dbReference>
<evidence type="ECO:0000313" key="8">
    <source>
        <dbReference type="Proteomes" id="UP000192578"/>
    </source>
</evidence>
<dbReference type="SUPFAM" id="SSF48113">
    <property type="entry name" value="Heme-dependent peroxidases"/>
    <property type="match status" value="2"/>
</dbReference>
<dbReference type="InterPro" id="IPR037120">
    <property type="entry name" value="Haem_peroxidase_sf_animal"/>
</dbReference>
<keyword evidence="5" id="KW-0479">Metal-binding</keyword>
<comment type="caution">
    <text evidence="7">The sequence shown here is derived from an EMBL/GenBank/DDBJ whole genome shotgun (WGS) entry which is preliminary data.</text>
</comment>
<evidence type="ECO:0000256" key="2">
    <source>
        <dbReference type="ARBA" id="ARBA00022525"/>
    </source>
</evidence>
<dbReference type="PANTHER" id="PTHR11475">
    <property type="entry name" value="OXIDASE/PEROXIDASE"/>
    <property type="match status" value="1"/>
</dbReference>
<keyword evidence="5" id="KW-0349">Heme</keyword>
<evidence type="ECO:0000313" key="7">
    <source>
        <dbReference type="EMBL" id="OQV25326.1"/>
    </source>
</evidence>
<sequence>MRRSCFGLFWIWFSWNRILSFTFAQVTQNITRNGVFEDFPVTPLNGNSSLPGSLRFPDFRVPTLEVRLVDQALKAAQRQLVDTLSLEDQLSLRPGHGNVLPNSSADLLSIESKLHPDAKRASAIGYVLEGMTRFIANRSQLTREQVTFGLPKLSVTHPTITRRCPYSPPPPCEVTAFRNITGLCNNVQNPWWGTPMTPFSRFLPHAYSDAVREPRTAVNGSALPNPRFISSTLHYHVPRNHSHITQMLAVWTQFVEHDLSHAGSYFAGEMVPINCCTNSTLRHPECFPVDLDVVDSFYEESDIGCMSYTRSVIAPKLGCVLGPRDQANQVTHFLDGSTIYGSTDQDNKRLREGAGGRLWMTDFENGKSLLPEAINGTDCRPPPDSGASCFDSGNVRVNQYLPITAIYTLFVREHNRLVEQLGKLNTHWDDEQLFQAARKIVIAQIQHITFSEYLPLVLGKDAVERHNVQLLDQGFYRGYSSDVNPSITNEFATAGIKFWHSLVDNRTEFIDRRGRASWKSLTTQWFQPYDLYFAGVLDGVVRGLFVQPARAGDQSIVSALTSSWLRVPGSSGTGLDIASLTIQRGRDHGLAGYNSWREACGLPLAKTFDDLRDTISESNVNILKVLYGSVNDIDLYSGGLSERHAAGSLVGPVFGCIIGKQFHNVRRGDRYWYELDMPDSSFTLDQLNEIRKVTLARIVCDNGDAIAGAQPHVMLQPNSLLNAPVRCKGSTIPTLDLKLWKNEMPNEPTYSKDDLLNIIEKSREAVNAAAAEELARAQSRNDVQARIPFNIPTESVRLLHLEANTFLQSTKHFLKRELPSRSNMSSAMAKIKRFNALVSAKLEGPTEGANCTERVTPCDHTSKFRTFSGWCNNLEHPSWGSAERIYGRTLDPSYADGVDEPRNMSVTGVALPSPRAVQVAVITDLDRPHPLYTHILMNFGQFLDHDITLTPIATALNGFNFNCRSCDAATANSDNCRPISIPDNDKTMSPFINETTRERRCLAFIRSSSGRTALGAREQINQNSAYIDGSQIYGSSLCKTQRLRTFSNGRMNTTKHQDGYKDLLPQTIDKNDVEFLECKNQVAGNACFLAGDTRENENPGLTISHTIWMRYHNVIADELHRLNPSWDDERLFQESRRIVVAVFQHIAFNEYLPRTLGQAVQDAAGLRLRKSGYFNEYDSSCDATITNEFAAAAFRFGHTLVRGEFGRYNNDLKPANVSKLNLFQHFARGDILYENFGVDQVLIGFTVEPMQNADSIISKSLTDQLFEDPGRKFSGQDLISINIMRGRDHGVPGYNEFREHCNLTRAADFSDLVSYMPAEVVAAMQKVYAHVDDLDLYLAGISEYPVYGGVVGPTFACLLGEQFYRTRKCDRFWYETGDPLLRFSEAQLSSIRKMTLAKVVCANSDTMDLVQRSVFDLADQYINPYVRCSNLPAVDLSLWRESGTCNVSGVSIALGHTSRVSPCTSCTCTKEGPLCQSVAVRNCNTLKSFPLSALMEDSVCKAQCAATFKLGSKESSSSERLFLEPFAPFL</sequence>
<keyword evidence="4 6" id="KW-0732">Signal</keyword>
<dbReference type="OrthoDB" id="823504at2759"/>
<dbReference type="GO" id="GO:0046872">
    <property type="term" value="F:metal ion binding"/>
    <property type="evidence" value="ECO:0007669"/>
    <property type="project" value="UniProtKB-KW"/>
</dbReference>
<keyword evidence="5" id="KW-0408">Iron</keyword>
<comment type="subcellular location">
    <subcellularLocation>
        <location evidence="1">Secreted</location>
    </subcellularLocation>
</comment>
<gene>
    <name evidence="7" type="ORF">BV898_01007</name>
</gene>
<evidence type="ECO:0000256" key="1">
    <source>
        <dbReference type="ARBA" id="ARBA00004613"/>
    </source>
</evidence>
<reference evidence="8" key="1">
    <citation type="submission" date="2017-01" db="EMBL/GenBank/DDBJ databases">
        <title>Comparative genomics of anhydrobiosis in the tardigrade Hypsibius dujardini.</title>
        <authorList>
            <person name="Yoshida Y."/>
            <person name="Koutsovoulos G."/>
            <person name="Laetsch D."/>
            <person name="Stevens L."/>
            <person name="Kumar S."/>
            <person name="Horikawa D."/>
            <person name="Ishino K."/>
            <person name="Komine S."/>
            <person name="Tomita M."/>
            <person name="Blaxter M."/>
            <person name="Arakawa K."/>
        </authorList>
    </citation>
    <scope>NUCLEOTIDE SEQUENCE [LARGE SCALE GENOMIC DNA]</scope>
    <source>
        <strain evidence="8">Z151</strain>
    </source>
</reference>
<dbReference type="GO" id="GO:0005576">
    <property type="term" value="C:extracellular region"/>
    <property type="evidence" value="ECO:0007669"/>
    <property type="project" value="UniProtKB-SubCell"/>
</dbReference>
<dbReference type="Proteomes" id="UP000192578">
    <property type="component" value="Unassembled WGS sequence"/>
</dbReference>
<proteinExistence type="predicted"/>
<keyword evidence="3" id="KW-0575">Peroxidase</keyword>
<accession>A0A1W0XCW4</accession>
<dbReference type="PROSITE" id="PS50292">
    <property type="entry name" value="PEROXIDASE_3"/>
    <property type="match status" value="2"/>
</dbReference>
<feature type="binding site" description="axial binding residue" evidence="5">
    <location>
        <position position="1198"/>
    </location>
    <ligand>
        <name>heme b</name>
        <dbReference type="ChEBI" id="CHEBI:60344"/>
    </ligand>
    <ligandPart>
        <name>Fe</name>
        <dbReference type="ChEBI" id="CHEBI:18248"/>
    </ligandPart>
</feature>
<evidence type="ECO:0000256" key="5">
    <source>
        <dbReference type="PIRSR" id="PIRSR619791-2"/>
    </source>
</evidence>
<feature type="chain" id="PRO_5010734394" evidence="6">
    <location>
        <begin position="21"/>
        <end position="1530"/>
    </location>
</feature>
<dbReference type="GO" id="GO:0004601">
    <property type="term" value="F:peroxidase activity"/>
    <property type="evidence" value="ECO:0007669"/>
    <property type="project" value="UniProtKB-KW"/>
</dbReference>
<feature type="signal peptide" evidence="6">
    <location>
        <begin position="1"/>
        <end position="20"/>
    </location>
</feature>
<dbReference type="Gene3D" id="1.10.640.10">
    <property type="entry name" value="Haem peroxidase domain superfamily, animal type"/>
    <property type="match status" value="2"/>
</dbReference>
<organism evidence="7 8">
    <name type="scientific">Hypsibius exemplaris</name>
    <name type="common">Freshwater tardigrade</name>
    <dbReference type="NCBI Taxonomy" id="2072580"/>
    <lineage>
        <taxon>Eukaryota</taxon>
        <taxon>Metazoa</taxon>
        <taxon>Ecdysozoa</taxon>
        <taxon>Tardigrada</taxon>
        <taxon>Eutardigrada</taxon>
        <taxon>Parachela</taxon>
        <taxon>Hypsibioidea</taxon>
        <taxon>Hypsibiidae</taxon>
        <taxon>Hypsibius</taxon>
    </lineage>
</organism>
<protein>
    <submittedName>
        <fullName evidence="7">Peroxidasin</fullName>
    </submittedName>
</protein>
<evidence type="ECO:0000256" key="4">
    <source>
        <dbReference type="ARBA" id="ARBA00022729"/>
    </source>
</evidence>
<dbReference type="FunFam" id="1.10.640.10:FF:000006">
    <property type="entry name" value="Double oxidase: two peroxidase domains"/>
    <property type="match status" value="1"/>
</dbReference>
<keyword evidence="3" id="KW-0560">Oxidoreductase</keyword>
<dbReference type="PRINTS" id="PR00457">
    <property type="entry name" value="ANPEROXIDASE"/>
</dbReference>
<dbReference type="FunFam" id="1.10.640.10:FF:000003">
    <property type="entry name" value="chorion peroxidase"/>
    <property type="match status" value="1"/>
</dbReference>
<dbReference type="Pfam" id="PF03098">
    <property type="entry name" value="An_peroxidase"/>
    <property type="match status" value="2"/>
</dbReference>
<dbReference type="InterPro" id="IPR010255">
    <property type="entry name" value="Haem_peroxidase_sf"/>
</dbReference>
<evidence type="ECO:0000256" key="3">
    <source>
        <dbReference type="ARBA" id="ARBA00022559"/>
    </source>
</evidence>
<dbReference type="GO" id="GO:0006979">
    <property type="term" value="P:response to oxidative stress"/>
    <property type="evidence" value="ECO:0007669"/>
    <property type="project" value="InterPro"/>
</dbReference>
<evidence type="ECO:0000256" key="6">
    <source>
        <dbReference type="SAM" id="SignalP"/>
    </source>
</evidence>
<keyword evidence="2" id="KW-0964">Secreted</keyword>